<dbReference type="PANTHER" id="PTHR47055:SF3">
    <property type="entry name" value="PHORBOL-ESTER_DAG-TYPE DOMAIN-CONTAINING PROTEIN"/>
    <property type="match status" value="1"/>
</dbReference>
<feature type="domain" description="PiggyBac transposable element-derived protein" evidence="1">
    <location>
        <begin position="1"/>
        <end position="206"/>
    </location>
</feature>
<sequence>MYWEQSLDIRNEFVYNSMRRNRFDQILRFLHLESNESIDKNDKLFKLRPFINKIKDRCRKYFVPEEDLSFDESMVKYYGKHSCKQFLRGKPIRFDYKIWCLNTTMGYLVDFEIYQGKSVTPDSVIERNFGKAAAPLVKMLEGPPDNIKSFPFSFYFDNLFTSFSLLSYLRLKGYGGTGTMRDNRIPKGCPLLDKKHLQKKERGYIENVISRT</sequence>
<dbReference type="InterPro" id="IPR029526">
    <property type="entry name" value="PGBD"/>
</dbReference>
<gene>
    <name evidence="2" type="ORF">ACAOBT_LOCUS23663</name>
</gene>
<evidence type="ECO:0000313" key="2">
    <source>
        <dbReference type="EMBL" id="CAH1997315.1"/>
    </source>
</evidence>
<accession>A0A9P0PSJ9</accession>
<dbReference type="GO" id="GO:0043565">
    <property type="term" value="F:sequence-specific DNA binding"/>
    <property type="evidence" value="ECO:0007669"/>
    <property type="project" value="TreeGrafter"/>
</dbReference>
<dbReference type="InterPro" id="IPR052638">
    <property type="entry name" value="PiggyBac_TE-derived"/>
</dbReference>
<dbReference type="PANTHER" id="PTHR47055">
    <property type="entry name" value="DDE_TNP_1_7 DOMAIN-CONTAINING PROTEIN"/>
    <property type="match status" value="1"/>
</dbReference>
<dbReference type="Proteomes" id="UP001152888">
    <property type="component" value="Unassembled WGS sequence"/>
</dbReference>
<reference evidence="2" key="1">
    <citation type="submission" date="2022-03" db="EMBL/GenBank/DDBJ databases">
        <authorList>
            <person name="Sayadi A."/>
        </authorList>
    </citation>
    <scope>NUCLEOTIDE SEQUENCE</scope>
</reference>
<name>A0A9P0PSJ9_ACAOB</name>
<dbReference type="OrthoDB" id="6734919at2759"/>
<proteinExistence type="predicted"/>
<dbReference type="AlphaFoldDB" id="A0A9P0PSJ9"/>
<organism evidence="2 3">
    <name type="scientific">Acanthoscelides obtectus</name>
    <name type="common">Bean weevil</name>
    <name type="synonym">Bruchus obtectus</name>
    <dbReference type="NCBI Taxonomy" id="200917"/>
    <lineage>
        <taxon>Eukaryota</taxon>
        <taxon>Metazoa</taxon>
        <taxon>Ecdysozoa</taxon>
        <taxon>Arthropoda</taxon>
        <taxon>Hexapoda</taxon>
        <taxon>Insecta</taxon>
        <taxon>Pterygota</taxon>
        <taxon>Neoptera</taxon>
        <taxon>Endopterygota</taxon>
        <taxon>Coleoptera</taxon>
        <taxon>Polyphaga</taxon>
        <taxon>Cucujiformia</taxon>
        <taxon>Chrysomeloidea</taxon>
        <taxon>Chrysomelidae</taxon>
        <taxon>Bruchinae</taxon>
        <taxon>Bruchini</taxon>
        <taxon>Acanthoscelides</taxon>
    </lineage>
</organism>
<dbReference type="Pfam" id="PF13843">
    <property type="entry name" value="DDE_Tnp_1_7"/>
    <property type="match status" value="1"/>
</dbReference>
<comment type="caution">
    <text evidence="2">The sequence shown here is derived from an EMBL/GenBank/DDBJ whole genome shotgun (WGS) entry which is preliminary data.</text>
</comment>
<keyword evidence="3" id="KW-1185">Reference proteome</keyword>
<evidence type="ECO:0000313" key="3">
    <source>
        <dbReference type="Proteomes" id="UP001152888"/>
    </source>
</evidence>
<evidence type="ECO:0000259" key="1">
    <source>
        <dbReference type="Pfam" id="PF13843"/>
    </source>
</evidence>
<dbReference type="EMBL" id="CAKOFQ010007281">
    <property type="protein sequence ID" value="CAH1997315.1"/>
    <property type="molecule type" value="Genomic_DNA"/>
</dbReference>
<protein>
    <recommendedName>
        <fullName evidence="1">PiggyBac transposable element-derived protein domain-containing protein</fullName>
    </recommendedName>
</protein>